<sequence>MEFPLAKRNKHIEALFDRLFELLGVSDADPGHEFLKSLRGDARSNKRNWQERLNEYLNSLQDQGKLSGSEIDELLALASECPVPPPRKWVAWSPFIGLIFGTFAVLGITTYNRTSVQSTVFIAAVAIAGAYTGWLRNGRPRRQKPAGITAWEQPARAAFYAVASVAIATAIPLLSQISYFEYLRHGHAARSNEFRKDPDGMVAFQKLAKVHYGIDVVLNDPDDDWVSTTVALKGVSPALIDTNAGYCVLSFDSSSLRLDFGIENPQLMKAWTKGVLMHEMGHCLDISRDQRGFGEKSSLGSHSIAPSISQYVYDVQSYADAANKDSSKLWREAYADIVAIGYWKITEPDSHAILTENLRAARVKNVSDTIHRTMCWIDAAKSKAAPASMENLPAWADDIRSKTRCPGV</sequence>
<feature type="transmembrane region" description="Helical" evidence="1">
    <location>
        <begin position="157"/>
        <end position="175"/>
    </location>
</feature>
<evidence type="ECO:0000256" key="1">
    <source>
        <dbReference type="SAM" id="Phobius"/>
    </source>
</evidence>
<dbReference type="RefSeq" id="WP_161088017.1">
    <property type="nucleotide sequence ID" value="NZ_WWCV01000001.1"/>
</dbReference>
<proteinExistence type="predicted"/>
<feature type="transmembrane region" description="Helical" evidence="1">
    <location>
        <begin position="89"/>
        <end position="109"/>
    </location>
</feature>
<keyword evidence="3" id="KW-1185">Reference proteome</keyword>
<evidence type="ECO:0000313" key="3">
    <source>
        <dbReference type="Proteomes" id="UP000484875"/>
    </source>
</evidence>
<protein>
    <submittedName>
        <fullName evidence="2">Uncharacterized protein</fullName>
    </submittedName>
</protein>
<evidence type="ECO:0000313" key="2">
    <source>
        <dbReference type="EMBL" id="MYN15134.1"/>
    </source>
</evidence>
<dbReference type="AlphaFoldDB" id="A0A845HDU5"/>
<name>A0A845HDU5_9BURK</name>
<dbReference type="Proteomes" id="UP000484875">
    <property type="component" value="Unassembled WGS sequence"/>
</dbReference>
<feature type="transmembrane region" description="Helical" evidence="1">
    <location>
        <begin position="115"/>
        <end position="136"/>
    </location>
</feature>
<keyword evidence="1" id="KW-0812">Transmembrane</keyword>
<accession>A0A845HDU5</accession>
<gene>
    <name evidence="2" type="ORF">GTP81_00045</name>
</gene>
<keyword evidence="1" id="KW-1133">Transmembrane helix</keyword>
<comment type="caution">
    <text evidence="2">The sequence shown here is derived from an EMBL/GenBank/DDBJ whole genome shotgun (WGS) entry which is preliminary data.</text>
</comment>
<keyword evidence="1" id="KW-0472">Membrane</keyword>
<reference evidence="2 3" key="1">
    <citation type="submission" date="2019-12" db="EMBL/GenBank/DDBJ databases">
        <title>Novel species isolated from a subtropical stream in China.</title>
        <authorList>
            <person name="Lu H."/>
        </authorList>
    </citation>
    <scope>NUCLEOTIDE SEQUENCE [LARGE SCALE GENOMIC DNA]</scope>
    <source>
        <strain evidence="2 3">FT107W</strain>
    </source>
</reference>
<organism evidence="2 3">
    <name type="scientific">Duganella vulcania</name>
    <dbReference type="NCBI Taxonomy" id="2692166"/>
    <lineage>
        <taxon>Bacteria</taxon>
        <taxon>Pseudomonadati</taxon>
        <taxon>Pseudomonadota</taxon>
        <taxon>Betaproteobacteria</taxon>
        <taxon>Burkholderiales</taxon>
        <taxon>Oxalobacteraceae</taxon>
        <taxon>Telluria group</taxon>
        <taxon>Duganella</taxon>
    </lineage>
</organism>
<dbReference type="EMBL" id="WWCV01000001">
    <property type="protein sequence ID" value="MYN15134.1"/>
    <property type="molecule type" value="Genomic_DNA"/>
</dbReference>